<dbReference type="InterPro" id="IPR002364">
    <property type="entry name" value="Quin_OxRdtase/zeta-crystal_CS"/>
</dbReference>
<dbReference type="RefSeq" id="WP_095491572.1">
    <property type="nucleotide sequence ID" value="NZ_NPKJ01000019.1"/>
</dbReference>
<feature type="domain" description="Enoyl reductase (ER)" evidence="3">
    <location>
        <begin position="10"/>
        <end position="324"/>
    </location>
</feature>
<dbReference type="Proteomes" id="UP000216442">
    <property type="component" value="Unassembled WGS sequence"/>
</dbReference>
<dbReference type="PROSITE" id="PS01162">
    <property type="entry name" value="QOR_ZETA_CRYSTAL"/>
    <property type="match status" value="1"/>
</dbReference>
<evidence type="ECO:0000256" key="2">
    <source>
        <dbReference type="ARBA" id="ARBA00023002"/>
    </source>
</evidence>
<evidence type="ECO:0000313" key="5">
    <source>
        <dbReference type="Proteomes" id="UP000216442"/>
    </source>
</evidence>
<dbReference type="InterPro" id="IPR013149">
    <property type="entry name" value="ADH-like_C"/>
</dbReference>
<proteinExistence type="predicted"/>
<evidence type="ECO:0000256" key="1">
    <source>
        <dbReference type="ARBA" id="ARBA00022857"/>
    </source>
</evidence>
<organism evidence="4 5">
    <name type="scientific">Mesorhizobium temperatum</name>
    <dbReference type="NCBI Taxonomy" id="241416"/>
    <lineage>
        <taxon>Bacteria</taxon>
        <taxon>Pseudomonadati</taxon>
        <taxon>Pseudomonadota</taxon>
        <taxon>Alphaproteobacteria</taxon>
        <taxon>Hyphomicrobiales</taxon>
        <taxon>Phyllobacteriaceae</taxon>
        <taxon>Mesorhizobium</taxon>
    </lineage>
</organism>
<dbReference type="AlphaFoldDB" id="A0A271LTJ7"/>
<dbReference type="GO" id="GO:0035925">
    <property type="term" value="F:mRNA 3'-UTR AU-rich region binding"/>
    <property type="evidence" value="ECO:0007669"/>
    <property type="project" value="TreeGrafter"/>
</dbReference>
<gene>
    <name evidence="4" type="ORF">CIT26_05270</name>
</gene>
<accession>A0A271LTJ7</accession>
<dbReference type="GO" id="GO:0005829">
    <property type="term" value="C:cytosol"/>
    <property type="evidence" value="ECO:0007669"/>
    <property type="project" value="TreeGrafter"/>
</dbReference>
<dbReference type="GO" id="GO:0070402">
    <property type="term" value="F:NADPH binding"/>
    <property type="evidence" value="ECO:0007669"/>
    <property type="project" value="TreeGrafter"/>
</dbReference>
<protein>
    <submittedName>
        <fullName evidence="4">NADPH:quinone oxidoreductase</fullName>
    </submittedName>
</protein>
<dbReference type="PANTHER" id="PTHR48106">
    <property type="entry name" value="QUINONE OXIDOREDUCTASE PIG3-RELATED"/>
    <property type="match status" value="1"/>
</dbReference>
<dbReference type="GO" id="GO:0003960">
    <property type="term" value="F:quinone reductase (NADPH) activity"/>
    <property type="evidence" value="ECO:0007669"/>
    <property type="project" value="TreeGrafter"/>
</dbReference>
<keyword evidence="1" id="KW-0521">NADP</keyword>
<dbReference type="InterPro" id="IPR020843">
    <property type="entry name" value="ER"/>
</dbReference>
<sequence length="326" mass="33753">MRAIQLNRFGGPDVLDIVEMPKPEPQTGEVLIRVHVAGLNFFEVLMRGDRYAMTPQLPMVLGVEAAGTVEALGHGVDISLAGRRVAAPLFASKRPFGGYADYVTIDASLAVPLPDALSFEDATALMVQGLTAFHLLRQSPPAGKSVLVTAAAGGVGSLLVQLAKRQGASAVIAVAGSRAKLDLAQSLGADAAVDYSASDWPMRVREAAGGAGVGIIYDIVGGSMTAASLAALAPGGELVFAALGRYAISASDLEAMISRNQSLRGFALLPLLSADGLRASLSELFQLAAGGQLAVTLGGRHPLDRANEAHRLLEERRSTGKVVLIP</sequence>
<reference evidence="4 5" key="1">
    <citation type="submission" date="2017-08" db="EMBL/GenBank/DDBJ databases">
        <title>Mesorhizobium wenxinae sp. nov., a novel rhizobial species isolated from root nodules of chickpea (Cicer arietinum L.).</title>
        <authorList>
            <person name="Zhang J."/>
        </authorList>
    </citation>
    <scope>NUCLEOTIDE SEQUENCE [LARGE SCALE GENOMIC DNA]</scope>
    <source>
        <strain evidence="4 5">SDW018</strain>
    </source>
</reference>
<dbReference type="InterPro" id="IPR011032">
    <property type="entry name" value="GroES-like_sf"/>
</dbReference>
<dbReference type="GO" id="GO:0008270">
    <property type="term" value="F:zinc ion binding"/>
    <property type="evidence" value="ECO:0007669"/>
    <property type="project" value="InterPro"/>
</dbReference>
<evidence type="ECO:0000313" key="4">
    <source>
        <dbReference type="EMBL" id="PAQ11404.1"/>
    </source>
</evidence>
<evidence type="ECO:0000259" key="3">
    <source>
        <dbReference type="SMART" id="SM00829"/>
    </source>
</evidence>
<keyword evidence="2" id="KW-0560">Oxidoreductase</keyword>
<dbReference type="SUPFAM" id="SSF50129">
    <property type="entry name" value="GroES-like"/>
    <property type="match status" value="1"/>
</dbReference>
<keyword evidence="5" id="KW-1185">Reference proteome</keyword>
<dbReference type="InterPro" id="IPR013154">
    <property type="entry name" value="ADH-like_N"/>
</dbReference>
<comment type="caution">
    <text evidence="4">The sequence shown here is derived from an EMBL/GenBank/DDBJ whole genome shotgun (WGS) entry which is preliminary data.</text>
</comment>
<dbReference type="SUPFAM" id="SSF51735">
    <property type="entry name" value="NAD(P)-binding Rossmann-fold domains"/>
    <property type="match status" value="1"/>
</dbReference>
<dbReference type="Gene3D" id="3.40.50.720">
    <property type="entry name" value="NAD(P)-binding Rossmann-like Domain"/>
    <property type="match status" value="1"/>
</dbReference>
<dbReference type="OrthoDB" id="7355832at2"/>
<dbReference type="EMBL" id="NPKJ01000019">
    <property type="protein sequence ID" value="PAQ11404.1"/>
    <property type="molecule type" value="Genomic_DNA"/>
</dbReference>
<dbReference type="Gene3D" id="3.90.180.10">
    <property type="entry name" value="Medium-chain alcohol dehydrogenases, catalytic domain"/>
    <property type="match status" value="1"/>
</dbReference>
<dbReference type="Pfam" id="PF00107">
    <property type="entry name" value="ADH_zinc_N"/>
    <property type="match status" value="1"/>
</dbReference>
<dbReference type="InterPro" id="IPR036291">
    <property type="entry name" value="NAD(P)-bd_dom_sf"/>
</dbReference>
<dbReference type="PANTHER" id="PTHR48106:SF13">
    <property type="entry name" value="QUINONE OXIDOREDUCTASE-RELATED"/>
    <property type="match status" value="1"/>
</dbReference>
<dbReference type="SMART" id="SM00829">
    <property type="entry name" value="PKS_ER"/>
    <property type="match status" value="1"/>
</dbReference>
<dbReference type="Pfam" id="PF08240">
    <property type="entry name" value="ADH_N"/>
    <property type="match status" value="1"/>
</dbReference>
<name>A0A271LTJ7_9HYPH</name>